<dbReference type="Gene3D" id="1.10.10.140">
    <property type="entry name" value="Cytochrome c oxidase, subunit VIb"/>
    <property type="match status" value="1"/>
</dbReference>
<reference evidence="10 12" key="1">
    <citation type="submission" date="2015-01" db="EMBL/GenBank/DDBJ databases">
        <title>The Genome Sequence of Exophiala mesophila CBS40295.</title>
        <authorList>
            <consortium name="The Broad Institute Genomics Platform"/>
            <person name="Cuomo C."/>
            <person name="de Hoog S."/>
            <person name="Gorbushina A."/>
            <person name="Stielow B."/>
            <person name="Teixiera M."/>
            <person name="Abouelleil A."/>
            <person name="Chapman S.B."/>
            <person name="Priest M."/>
            <person name="Young S.K."/>
            <person name="Wortman J."/>
            <person name="Nusbaum C."/>
            <person name="Birren B."/>
        </authorList>
    </citation>
    <scope>NUCLEOTIDE SEQUENCE [LARGE SCALE GENOMIC DNA]</scope>
    <source>
        <strain evidence="10 12">CBS 40295</strain>
    </source>
</reference>
<evidence type="ECO:0008006" key="14">
    <source>
        <dbReference type="Google" id="ProtNLM"/>
    </source>
</evidence>
<evidence type="ECO:0000313" key="13">
    <source>
        <dbReference type="Proteomes" id="UP000288859"/>
    </source>
</evidence>
<sequence length="127" mass="14661">MGWLPTWLGGSAPAQPEPVRKKSSDGGYVAPDRNARDLCYESRDLFFECLDKNDILSAVKEDEKARKVCPTEYAEFERDCAKTWIKYFKEKRVMEYNRDMTIAKIKAEDDAVVAKLKAERKARGAWF</sequence>
<evidence type="ECO:0000256" key="4">
    <source>
        <dbReference type="ARBA" id="ARBA00006425"/>
    </source>
</evidence>
<dbReference type="GO" id="GO:0005634">
    <property type="term" value="C:nucleus"/>
    <property type="evidence" value="ECO:0007669"/>
    <property type="project" value="UniProtKB-SubCell"/>
</dbReference>
<dbReference type="HOGENOM" id="CLU_142408_0_0_1"/>
<dbReference type="GeneID" id="27318457"/>
<dbReference type="GO" id="GO:0005758">
    <property type="term" value="C:mitochondrial intermembrane space"/>
    <property type="evidence" value="ECO:0007669"/>
    <property type="project" value="UniProtKB-SubCell"/>
</dbReference>
<name>A0A0D1X4S8_EXOME</name>
<evidence type="ECO:0000256" key="5">
    <source>
        <dbReference type="ARBA" id="ARBA00022490"/>
    </source>
</evidence>
<evidence type="ECO:0000256" key="8">
    <source>
        <dbReference type="ARBA" id="ARBA00023242"/>
    </source>
</evidence>
<dbReference type="PANTHER" id="PTHR47677:SF1">
    <property type="entry name" value="CYTOCHROME C OXIDASE ASSEMBLY FACTOR 6"/>
    <property type="match status" value="1"/>
</dbReference>
<evidence type="ECO:0000256" key="7">
    <source>
        <dbReference type="ARBA" id="ARBA00023157"/>
    </source>
</evidence>
<accession>A0A0D1X4S8</accession>
<evidence type="ECO:0000256" key="2">
    <source>
        <dbReference type="ARBA" id="ARBA00004496"/>
    </source>
</evidence>
<keyword evidence="8" id="KW-0539">Nucleus</keyword>
<evidence type="ECO:0000256" key="3">
    <source>
        <dbReference type="ARBA" id="ARBA00004569"/>
    </source>
</evidence>
<dbReference type="STRING" id="212818.A0A0D1X4S8"/>
<evidence type="ECO:0000313" key="10">
    <source>
        <dbReference type="EMBL" id="KIV96795.1"/>
    </source>
</evidence>
<dbReference type="FunFam" id="1.10.10.140:FF:000003">
    <property type="entry name" value="Cytochrome c oxidase assembly factor 6"/>
    <property type="match status" value="1"/>
</dbReference>
<evidence type="ECO:0000256" key="6">
    <source>
        <dbReference type="ARBA" id="ARBA00023128"/>
    </source>
</evidence>
<dbReference type="Proteomes" id="UP000288859">
    <property type="component" value="Unassembled WGS sequence"/>
</dbReference>
<dbReference type="OMA" id="CAKAWVK"/>
<dbReference type="VEuPathDB" id="FungiDB:PV10_00612"/>
<gene>
    <name evidence="11" type="ORF">B0A52_01048</name>
    <name evidence="10" type="ORF">PV10_00612</name>
</gene>
<dbReference type="RefSeq" id="XP_016228369.1">
    <property type="nucleotide sequence ID" value="XM_016364720.1"/>
</dbReference>
<dbReference type="InterPro" id="IPR036549">
    <property type="entry name" value="CX6/COA6-like_sf"/>
</dbReference>
<organism evidence="10 12">
    <name type="scientific">Exophiala mesophila</name>
    <name type="common">Black yeast-like fungus</name>
    <dbReference type="NCBI Taxonomy" id="212818"/>
    <lineage>
        <taxon>Eukaryota</taxon>
        <taxon>Fungi</taxon>
        <taxon>Dikarya</taxon>
        <taxon>Ascomycota</taxon>
        <taxon>Pezizomycotina</taxon>
        <taxon>Eurotiomycetes</taxon>
        <taxon>Chaetothyriomycetidae</taxon>
        <taxon>Chaetothyriales</taxon>
        <taxon>Herpotrichiellaceae</taxon>
        <taxon>Exophiala</taxon>
    </lineage>
</organism>
<proteinExistence type="inferred from homology"/>
<dbReference type="SUPFAM" id="SSF47694">
    <property type="entry name" value="Cytochrome c oxidase subunit h"/>
    <property type="match status" value="1"/>
</dbReference>
<dbReference type="PANTHER" id="PTHR47677">
    <property type="entry name" value="CYTOCHROME C OXIDASE ASSEMBLY FACTOR 6"/>
    <property type="match status" value="1"/>
</dbReference>
<evidence type="ECO:0000256" key="1">
    <source>
        <dbReference type="ARBA" id="ARBA00004123"/>
    </source>
</evidence>
<reference evidence="11 13" key="2">
    <citation type="submission" date="2017-03" db="EMBL/GenBank/DDBJ databases">
        <title>Genomes of endolithic fungi from Antarctica.</title>
        <authorList>
            <person name="Coleine C."/>
            <person name="Masonjones S."/>
            <person name="Stajich J.E."/>
        </authorList>
    </citation>
    <scope>NUCLEOTIDE SEQUENCE [LARGE SCALE GENOMIC DNA]</scope>
    <source>
        <strain evidence="11 13">CCFEE 6314</strain>
    </source>
</reference>
<evidence type="ECO:0000313" key="12">
    <source>
        <dbReference type="Proteomes" id="UP000054302"/>
    </source>
</evidence>
<dbReference type="Proteomes" id="UP000054302">
    <property type="component" value="Unassembled WGS sequence"/>
</dbReference>
<dbReference type="InterPro" id="IPR048280">
    <property type="entry name" value="COX6B-like"/>
</dbReference>
<keyword evidence="6" id="KW-0496">Mitochondrion</keyword>
<dbReference type="AlphaFoldDB" id="A0A0D1X4S8"/>
<dbReference type="EMBL" id="NAJM01000003">
    <property type="protein sequence ID" value="RVX74771.1"/>
    <property type="molecule type" value="Genomic_DNA"/>
</dbReference>
<keyword evidence="5" id="KW-0963">Cytoplasm</keyword>
<dbReference type="Pfam" id="PF02297">
    <property type="entry name" value="COX6B"/>
    <property type="match status" value="1"/>
</dbReference>
<feature type="region of interest" description="Disordered" evidence="9">
    <location>
        <begin position="1"/>
        <end position="31"/>
    </location>
</feature>
<evidence type="ECO:0000313" key="11">
    <source>
        <dbReference type="EMBL" id="RVX74771.1"/>
    </source>
</evidence>
<keyword evidence="12" id="KW-1185">Reference proteome</keyword>
<dbReference type="InterPro" id="IPR048281">
    <property type="entry name" value="COA6_fun"/>
</dbReference>
<protein>
    <recommendedName>
        <fullName evidence="14">Cytochrome c oxidase assembly factor 6</fullName>
    </recommendedName>
</protein>
<dbReference type="EMBL" id="KN847520">
    <property type="protein sequence ID" value="KIV96795.1"/>
    <property type="molecule type" value="Genomic_DNA"/>
</dbReference>
<dbReference type="OrthoDB" id="5545577at2759"/>
<dbReference type="GO" id="GO:0033617">
    <property type="term" value="P:mitochondrial respiratory chain complex IV assembly"/>
    <property type="evidence" value="ECO:0007669"/>
    <property type="project" value="TreeGrafter"/>
</dbReference>
<evidence type="ECO:0000256" key="9">
    <source>
        <dbReference type="SAM" id="MobiDB-lite"/>
    </source>
</evidence>
<comment type="subcellular location">
    <subcellularLocation>
        <location evidence="2">Cytoplasm</location>
    </subcellularLocation>
    <subcellularLocation>
        <location evidence="3">Mitochondrion intermembrane space</location>
    </subcellularLocation>
    <subcellularLocation>
        <location evidence="1">Nucleus</location>
    </subcellularLocation>
</comment>
<keyword evidence="7" id="KW-1015">Disulfide bond</keyword>
<comment type="similarity">
    <text evidence="4">Belongs to the cytochrome c oxidase subunit 6B family.</text>
</comment>